<dbReference type="InterPro" id="IPR001478">
    <property type="entry name" value="PDZ"/>
</dbReference>
<dbReference type="GO" id="GO:0016010">
    <property type="term" value="C:dystrophin-associated glycoprotein complex"/>
    <property type="evidence" value="ECO:0007669"/>
    <property type="project" value="TreeGrafter"/>
</dbReference>
<dbReference type="PANTHER" id="PTHR10554:SF12">
    <property type="entry name" value="IP02644P"/>
    <property type="match status" value="1"/>
</dbReference>
<dbReference type="AlphaFoldDB" id="A0AAW1JJK7"/>
<dbReference type="GO" id="GO:0005198">
    <property type="term" value="F:structural molecule activity"/>
    <property type="evidence" value="ECO:0007669"/>
    <property type="project" value="InterPro"/>
</dbReference>
<evidence type="ECO:0000256" key="2">
    <source>
        <dbReference type="ARBA" id="ARBA00010798"/>
    </source>
</evidence>
<dbReference type="GO" id="GO:0005856">
    <property type="term" value="C:cytoskeleton"/>
    <property type="evidence" value="ECO:0007669"/>
    <property type="project" value="UniProtKB-SubCell"/>
</dbReference>
<dbReference type="Pfam" id="PF00595">
    <property type="entry name" value="PDZ"/>
    <property type="match status" value="1"/>
</dbReference>
<dbReference type="InterPro" id="IPR036034">
    <property type="entry name" value="PDZ_sf"/>
</dbReference>
<dbReference type="SUPFAM" id="SSF50156">
    <property type="entry name" value="PDZ domain-like"/>
    <property type="match status" value="1"/>
</dbReference>
<comment type="caution">
    <text evidence="6">The sequence shown here is derived from an EMBL/GenBank/DDBJ whole genome shotgun (WGS) entry which is preliminary data.</text>
</comment>
<reference evidence="6 7" key="1">
    <citation type="journal article" date="2024" name="BMC Genomics">
        <title>De novo assembly and annotation of Popillia japonica's genome with initial clues to its potential as an invasive pest.</title>
        <authorList>
            <person name="Cucini C."/>
            <person name="Boschi S."/>
            <person name="Funari R."/>
            <person name="Cardaioli E."/>
            <person name="Iannotti N."/>
            <person name="Marturano G."/>
            <person name="Paoli F."/>
            <person name="Bruttini M."/>
            <person name="Carapelli A."/>
            <person name="Frati F."/>
            <person name="Nardi F."/>
        </authorList>
    </citation>
    <scope>NUCLEOTIDE SEQUENCE [LARGE SCALE GENOMIC DNA]</scope>
    <source>
        <strain evidence="6">DMR45628</strain>
    </source>
</reference>
<evidence type="ECO:0000313" key="6">
    <source>
        <dbReference type="EMBL" id="KAK9704018.1"/>
    </source>
</evidence>
<name>A0AAW1JJK7_POPJA</name>
<evidence type="ECO:0000256" key="4">
    <source>
        <dbReference type="SAM" id="MobiDB-lite"/>
    </source>
</evidence>
<sequence>MPILISKIFKGMAADQTEQLYVGDAILSVNGEDLREATHDEAVKALKRAGKVVELEGSDETWLPVVWDSRGGGGSIESEPEVPNLRLWKTTVPSTLDDRGHVLATGEFSKPEERKGDKTKAK</sequence>
<keyword evidence="7" id="KW-1185">Reference proteome</keyword>
<feature type="domain" description="PDZ" evidence="5">
    <location>
        <begin position="1"/>
        <end position="55"/>
    </location>
</feature>
<keyword evidence="3" id="KW-0206">Cytoskeleton</keyword>
<dbReference type="SMART" id="SM00228">
    <property type="entry name" value="PDZ"/>
    <property type="match status" value="1"/>
</dbReference>
<organism evidence="6 7">
    <name type="scientific">Popillia japonica</name>
    <name type="common">Japanese beetle</name>
    <dbReference type="NCBI Taxonomy" id="7064"/>
    <lineage>
        <taxon>Eukaryota</taxon>
        <taxon>Metazoa</taxon>
        <taxon>Ecdysozoa</taxon>
        <taxon>Arthropoda</taxon>
        <taxon>Hexapoda</taxon>
        <taxon>Insecta</taxon>
        <taxon>Pterygota</taxon>
        <taxon>Neoptera</taxon>
        <taxon>Endopterygota</taxon>
        <taxon>Coleoptera</taxon>
        <taxon>Polyphaga</taxon>
        <taxon>Scarabaeiformia</taxon>
        <taxon>Scarabaeidae</taxon>
        <taxon>Rutelinae</taxon>
        <taxon>Popillia</taxon>
    </lineage>
</organism>
<evidence type="ECO:0000313" key="7">
    <source>
        <dbReference type="Proteomes" id="UP001458880"/>
    </source>
</evidence>
<dbReference type="EMBL" id="JASPKY010000359">
    <property type="protein sequence ID" value="KAK9704018.1"/>
    <property type="molecule type" value="Genomic_DNA"/>
</dbReference>
<protein>
    <submittedName>
        <fullName evidence="6">PDZ domain</fullName>
    </submittedName>
</protein>
<dbReference type="Gene3D" id="2.30.42.10">
    <property type="match status" value="1"/>
</dbReference>
<comment type="similarity">
    <text evidence="2">Belongs to the syntrophin family.</text>
</comment>
<evidence type="ECO:0000256" key="1">
    <source>
        <dbReference type="ARBA" id="ARBA00004245"/>
    </source>
</evidence>
<dbReference type="PANTHER" id="PTHR10554">
    <property type="entry name" value="SYNTROPHIN"/>
    <property type="match status" value="1"/>
</dbReference>
<gene>
    <name evidence="6" type="ORF">QE152_g28530</name>
</gene>
<dbReference type="PROSITE" id="PS50106">
    <property type="entry name" value="PDZ"/>
    <property type="match status" value="1"/>
</dbReference>
<comment type="subcellular location">
    <subcellularLocation>
        <location evidence="1">Cytoplasm</location>
        <location evidence="1">Cytoskeleton</location>
    </subcellularLocation>
</comment>
<evidence type="ECO:0000256" key="3">
    <source>
        <dbReference type="ARBA" id="ARBA00023212"/>
    </source>
</evidence>
<feature type="compositionally biased region" description="Basic and acidic residues" evidence="4">
    <location>
        <begin position="109"/>
        <end position="122"/>
    </location>
</feature>
<dbReference type="Proteomes" id="UP001458880">
    <property type="component" value="Unassembled WGS sequence"/>
</dbReference>
<feature type="region of interest" description="Disordered" evidence="4">
    <location>
        <begin position="99"/>
        <end position="122"/>
    </location>
</feature>
<accession>A0AAW1JJK7</accession>
<evidence type="ECO:0000259" key="5">
    <source>
        <dbReference type="PROSITE" id="PS50106"/>
    </source>
</evidence>
<proteinExistence type="inferred from homology"/>
<keyword evidence="3" id="KW-0963">Cytoplasm</keyword>
<dbReference type="InterPro" id="IPR015482">
    <property type="entry name" value="Syntrophin"/>
</dbReference>